<dbReference type="InParanoid" id="A0A024GQ35"/>
<evidence type="ECO:0000256" key="1">
    <source>
        <dbReference type="SAM" id="MobiDB-lite"/>
    </source>
</evidence>
<organism evidence="2 3">
    <name type="scientific">Albugo candida</name>
    <dbReference type="NCBI Taxonomy" id="65357"/>
    <lineage>
        <taxon>Eukaryota</taxon>
        <taxon>Sar</taxon>
        <taxon>Stramenopiles</taxon>
        <taxon>Oomycota</taxon>
        <taxon>Peronosporomycetes</taxon>
        <taxon>Albuginales</taxon>
        <taxon>Albuginaceae</taxon>
        <taxon>Albugo</taxon>
    </lineage>
</organism>
<proteinExistence type="predicted"/>
<sequence length="692" mass="76929">MSNTIDTLEKQPVDTLLVDLSSNVRDVASIPATPTSESPPQHVVKGHGQCHAPENRQSGFQQSNERGTGEHAILGGESDTSRNRNPPINDGMADEFGEAEAGEVIEDRVAPQSKSMEVIATLNITNARDGRKHHEGTIGEMETIADRTRSHKQSRRSNILGNHDKNDISIKSSQQEPKKVRRYEQCKIAKAPVGLFACFSASSSTQSKAPQSTSPPTQEDAVVEGPFRAPQYSGSGRKSPQPAGLFNANQNGTNVLHSSNAALALSSVTFPGHLATPSVSTPSKQDGPPASLIFNRPAENETSGAPPNQSRGPRRRSRTPPRTHHSQDTCGRSPKERNLTESHGPPDFDRLNGQRRSPQRRSRSRERDAGHPPFIASRPRFNASRSREPETFRRSRSRGPPQKPVDRFHEECRMDRPVMHHQRSRSRSRSRGPSRQYPRAAMRSPSRMRETSEMSSGYFGHRGVEAQPFAGRMPSARRDGDHLPEAQPFAGRMPSARSPRSDRLGGSPYRDIPSGDRRWRSPPNPRMNPSMSNNEQHNTISPNFSASADAPTRKLFVTHQGDWNFELRRSSRSRCRCRAVAVTLPSPVQLPSFIDIIQLPHLSRYHEFLMSDRRDIKRIVYEVAPNTMADKVGYEEFVTYLLRGKNGISRAGVAMDLEQVGYKLFVLPPGQAARSLGYKGNNLIAVLRKKQQ</sequence>
<feature type="region of interest" description="Disordered" evidence="1">
    <location>
        <begin position="276"/>
        <end position="459"/>
    </location>
</feature>
<feature type="compositionally biased region" description="Basic residues" evidence="1">
    <location>
        <begin position="419"/>
        <end position="432"/>
    </location>
</feature>
<protein>
    <submittedName>
        <fullName evidence="2">Uncharacterized protein</fullName>
    </submittedName>
</protein>
<feature type="region of interest" description="Disordered" evidence="1">
    <location>
        <begin position="205"/>
        <end position="251"/>
    </location>
</feature>
<dbReference type="STRING" id="65357.A0A024GQ35"/>
<feature type="region of interest" description="Disordered" evidence="1">
    <location>
        <begin position="471"/>
        <end position="536"/>
    </location>
</feature>
<comment type="caution">
    <text evidence="2">The sequence shown here is derived from an EMBL/GenBank/DDBJ whole genome shotgun (WGS) entry which is preliminary data.</text>
</comment>
<evidence type="ECO:0000313" key="3">
    <source>
        <dbReference type="Proteomes" id="UP000053237"/>
    </source>
</evidence>
<reference evidence="2 3" key="1">
    <citation type="submission" date="2012-05" db="EMBL/GenBank/DDBJ databases">
        <title>Recombination and specialization in a pathogen metapopulation.</title>
        <authorList>
            <person name="Gardiner A."/>
            <person name="Kemen E."/>
            <person name="Schultz-Larsen T."/>
            <person name="MacLean D."/>
            <person name="Van Oosterhout C."/>
            <person name="Jones J.D.G."/>
        </authorList>
    </citation>
    <scope>NUCLEOTIDE SEQUENCE [LARGE SCALE GENOMIC DNA]</scope>
    <source>
        <strain evidence="2 3">Ac Nc2</strain>
    </source>
</reference>
<dbReference type="OrthoDB" id="78579at2759"/>
<dbReference type="Proteomes" id="UP000053237">
    <property type="component" value="Unassembled WGS sequence"/>
</dbReference>
<feature type="compositionally biased region" description="Basic and acidic residues" evidence="1">
    <location>
        <begin position="333"/>
        <end position="352"/>
    </location>
</feature>
<gene>
    <name evidence="2" type="ORF">BN9_102430</name>
</gene>
<feature type="compositionally biased region" description="Polar residues" evidence="1">
    <location>
        <begin position="300"/>
        <end position="309"/>
    </location>
</feature>
<accession>A0A024GQ35</accession>
<dbReference type="EMBL" id="CAIX01000266">
    <property type="protein sequence ID" value="CCI48989.1"/>
    <property type="molecule type" value="Genomic_DNA"/>
</dbReference>
<feature type="compositionally biased region" description="Basic and acidic residues" evidence="1">
    <location>
        <begin position="404"/>
        <end position="418"/>
    </location>
</feature>
<evidence type="ECO:0000313" key="2">
    <source>
        <dbReference type="EMBL" id="CCI48989.1"/>
    </source>
</evidence>
<feature type="compositionally biased region" description="Basic residues" evidence="1">
    <location>
        <begin position="312"/>
        <end position="324"/>
    </location>
</feature>
<keyword evidence="3" id="KW-1185">Reference proteome</keyword>
<feature type="region of interest" description="Disordered" evidence="1">
    <location>
        <begin position="30"/>
        <end position="94"/>
    </location>
</feature>
<feature type="compositionally biased region" description="Polar residues" evidence="1">
    <location>
        <begin position="205"/>
        <end position="217"/>
    </location>
</feature>
<dbReference type="AlphaFoldDB" id="A0A024GQ35"/>
<feature type="compositionally biased region" description="Polar residues" evidence="1">
    <location>
        <begin position="55"/>
        <end position="66"/>
    </location>
</feature>
<name>A0A024GQ35_9STRA</name>
<feature type="region of interest" description="Disordered" evidence="1">
    <location>
        <begin position="146"/>
        <end position="179"/>
    </location>
</feature>